<keyword evidence="2" id="KW-0472">Membrane</keyword>
<organism evidence="3 4">
    <name type="scientific">Cyanophage SS120-1</name>
    <dbReference type="NCBI Taxonomy" id="616674"/>
    <lineage>
        <taxon>Viruses</taxon>
        <taxon>Duplodnaviria</taxon>
        <taxon>Heunggongvirae</taxon>
        <taxon>Uroviricota</taxon>
        <taxon>Caudoviricetes</taxon>
        <taxon>Autographivirales</taxon>
        <taxon>Banchanvirus</taxon>
        <taxon>Banchanvirus SS1201</taxon>
    </lineage>
</organism>
<keyword evidence="2" id="KW-0812">Transmembrane</keyword>
<dbReference type="RefSeq" id="YP_007676869.1">
    <property type="nucleotide sequence ID" value="NC_020872.1"/>
</dbReference>
<evidence type="ECO:0000313" key="3">
    <source>
        <dbReference type="EMBL" id="AGG54525.1"/>
    </source>
</evidence>
<gene>
    <name evidence="3" type="ORF">CYYG_00024</name>
</gene>
<dbReference type="KEGG" id="vg:15013334"/>
<reference evidence="3 4" key="1">
    <citation type="submission" date="2010-03" db="EMBL/GenBank/DDBJ databases">
        <title>The Genome Sequence of Cyanophage P-SSP9.</title>
        <authorList>
            <consortium name="The Broad Institute Genome Sequencing Platform"/>
            <person name="Henn M.R."/>
            <person name="Sullivan M.S."/>
            <person name="Osburne M.S."/>
            <person name="Levin J."/>
            <person name="Malboeuf C."/>
            <person name="Casali M."/>
            <person name="Russ C."/>
            <person name="Lennon N."/>
            <person name="Erlich R."/>
            <person name="Young S.K."/>
            <person name="Koehrsen M."/>
            <person name="Yandava C."/>
            <person name="Zeng Q."/>
            <person name="Alvarado L."/>
            <person name="Anderson S."/>
            <person name="Berlin A."/>
            <person name="Borenstein D."/>
            <person name="Chen Z."/>
            <person name="Engels R."/>
            <person name="Freedman E."/>
            <person name="Gellesch M."/>
            <person name="Goldberg J."/>
            <person name="Green L."/>
            <person name="Griggs A."/>
            <person name="Gujja S."/>
            <person name="Heiman D."/>
            <person name="Hepburn T."/>
            <person name="Howarth C."/>
            <person name="Jen D."/>
            <person name="Larson L."/>
            <person name="Lewis B."/>
            <person name="Mehta T."/>
            <person name="Park D."/>
            <person name="Pearson M."/>
            <person name="Roberts A."/>
            <person name="Ryan E."/>
            <person name="Saif S."/>
            <person name="Shea T."/>
            <person name="Shenoy N."/>
            <person name="Sisk P."/>
            <person name="Stolte C."/>
            <person name="Sykes S."/>
            <person name="Walk T."/>
            <person name="White J."/>
            <person name="Yu Q."/>
            <person name="Coleman M.L."/>
            <person name="Huang K.H."/>
            <person name="Weigele P.R."/>
            <person name="DeFrancesco A.S."/>
            <person name="Kern S.E."/>
            <person name="Thompson L.R."/>
            <person name="Fu R."/>
            <person name="Hombeck B."/>
            <person name="Chisholm S.W."/>
            <person name="Haas B."/>
            <person name="Nusbaum C."/>
            <person name="Galagan J."/>
            <person name="Birren B."/>
        </authorList>
    </citation>
    <scope>NUCLEOTIDE SEQUENCE [LARGE SCALE GENOMIC DNA]</scope>
    <source>
        <strain evidence="3 4">P-SSP9</strain>
    </source>
</reference>
<evidence type="ECO:0000256" key="1">
    <source>
        <dbReference type="SAM" id="MobiDB-lite"/>
    </source>
</evidence>
<feature type="region of interest" description="Disordered" evidence="1">
    <location>
        <begin position="36"/>
        <end position="59"/>
    </location>
</feature>
<name>M1T356_9CAUD</name>
<evidence type="ECO:0000256" key="2">
    <source>
        <dbReference type="SAM" id="Phobius"/>
    </source>
</evidence>
<protein>
    <submittedName>
        <fullName evidence="3">Uncharacterized protein</fullName>
    </submittedName>
</protein>
<keyword evidence="2" id="KW-1133">Transmembrane helix</keyword>
<accession>M1T356</accession>
<dbReference type="Proteomes" id="UP000202740">
    <property type="component" value="Segment"/>
</dbReference>
<evidence type="ECO:0000313" key="4">
    <source>
        <dbReference type="Proteomes" id="UP000202740"/>
    </source>
</evidence>
<sequence length="139" mass="15176">MIEEPQVLPSINIPPVQDLPRPTLTIPTADIPTFTPMVVPPSDLRPPPGVKKAATKESQPATRKLDIPVLDIQMPLPSPEVLVTAVTTAVVAVATTSVTSSLFEPIKKKVQKFIQGKIDVWKKKRKARNQASLKNLNTE</sequence>
<dbReference type="OrthoDB" id="28592at10239"/>
<proteinExistence type="predicted"/>
<feature type="transmembrane region" description="Helical" evidence="2">
    <location>
        <begin position="81"/>
        <end position="103"/>
    </location>
</feature>
<dbReference type="EMBL" id="HQ316584">
    <property type="protein sequence ID" value="AGG54525.1"/>
    <property type="molecule type" value="Genomic_DNA"/>
</dbReference>
<keyword evidence="4" id="KW-1185">Reference proteome</keyword>
<dbReference type="GeneID" id="15013334"/>